<keyword evidence="3" id="KW-0093">Biotin biosynthesis</keyword>
<dbReference type="GO" id="GO:0016020">
    <property type="term" value="C:membrane"/>
    <property type="evidence" value="ECO:0007669"/>
    <property type="project" value="TreeGrafter"/>
</dbReference>
<dbReference type="InterPro" id="IPR050266">
    <property type="entry name" value="AB_hydrolase_sf"/>
</dbReference>
<reference evidence="6 7" key="1">
    <citation type="journal article" date="2019" name="Biochem. Eng. J.">
        <title>Metabolic engineering of the marine bacteria Neptunomonas concharum for the production of acetoin and meso-2,3-butanediol from acetate.</title>
        <authorList>
            <person name="Li W."/>
            <person name="Pu N."/>
            <person name="Liu C.-X."/>
            <person name="Yuan Q.-P."/>
            <person name="Li Z.-J."/>
        </authorList>
    </citation>
    <scope>NUCLEOTIDE SEQUENCE [LARGE SCALE GENOMIC DNA]</scope>
    <source>
        <strain evidence="6 7">JCM17730</strain>
    </source>
</reference>
<evidence type="ECO:0000313" key="6">
    <source>
        <dbReference type="EMBL" id="QEQ95926.1"/>
    </source>
</evidence>
<evidence type="ECO:0000313" key="7">
    <source>
        <dbReference type="Proteomes" id="UP000324760"/>
    </source>
</evidence>
<dbReference type="InterPro" id="IPR010076">
    <property type="entry name" value="BioH"/>
</dbReference>
<proteinExistence type="predicted"/>
<dbReference type="InterPro" id="IPR029058">
    <property type="entry name" value="AB_hydrolase_fold"/>
</dbReference>
<evidence type="ECO:0000256" key="3">
    <source>
        <dbReference type="ARBA" id="ARBA00022756"/>
    </source>
</evidence>
<dbReference type="GO" id="GO:0009102">
    <property type="term" value="P:biotin biosynthetic process"/>
    <property type="evidence" value="ECO:0007669"/>
    <property type="project" value="UniProtKB-KW"/>
</dbReference>
<evidence type="ECO:0000259" key="5">
    <source>
        <dbReference type="Pfam" id="PF00561"/>
    </source>
</evidence>
<evidence type="ECO:0000256" key="1">
    <source>
        <dbReference type="ARBA" id="ARBA00022487"/>
    </source>
</evidence>
<keyword evidence="7" id="KW-1185">Reference proteome</keyword>
<dbReference type="Gene3D" id="3.40.50.1820">
    <property type="entry name" value="alpha/beta hydrolase"/>
    <property type="match status" value="1"/>
</dbReference>
<dbReference type="EMBL" id="CP043869">
    <property type="protein sequence ID" value="QEQ95926.1"/>
    <property type="molecule type" value="Genomic_DNA"/>
</dbReference>
<dbReference type="SUPFAM" id="SSF53474">
    <property type="entry name" value="alpha/beta-Hydrolases"/>
    <property type="match status" value="1"/>
</dbReference>
<keyword evidence="4 6" id="KW-0378">Hydrolase</keyword>
<protein>
    <submittedName>
        <fullName evidence="6">Pimeloyl-ACP methyl ester esterase BioH</fullName>
        <ecNumber evidence="6">3.1.1.85</ecNumber>
    </submittedName>
</protein>
<keyword evidence="2" id="KW-0963">Cytoplasm</keyword>
<dbReference type="InterPro" id="IPR000073">
    <property type="entry name" value="AB_hydrolase_1"/>
</dbReference>
<dbReference type="PANTHER" id="PTHR43798:SF31">
    <property type="entry name" value="AB HYDROLASE SUPERFAMILY PROTEIN YCLE"/>
    <property type="match status" value="1"/>
</dbReference>
<dbReference type="PANTHER" id="PTHR43798">
    <property type="entry name" value="MONOACYLGLYCEROL LIPASE"/>
    <property type="match status" value="1"/>
</dbReference>
<feature type="domain" description="AB hydrolase-1" evidence="5">
    <location>
        <begin position="16"/>
        <end position="240"/>
    </location>
</feature>
<dbReference type="EC" id="3.1.1.85" evidence="6"/>
<sequence length="258" mass="28444">MKVWFEQHGDSSLPDVVLLHGWGMNSHIWESLLPELTQYFFVTVIDIPGLGQSVDVADPMDLKSITQRIAEVVTAPAIWIGWSLGGVIAALIAQTYPEKVTHLVTVASNPCFVQRDGWSLGMATTTYTEFKSLIKAQGSKALTRFCLLQVQGDTYSKPILKRLKQILSGSEPTALLETLVLLEEDHRSTLQEINVPALHVLGKEDVLVPASLAGWLQSNCPVQRVCMVEHAGHLPFLSNPDQFMDELLDFAGAKSSHE</sequence>
<dbReference type="GO" id="GO:0090499">
    <property type="term" value="F:pimelyl-[acyl-carrier protein] methyl ester esterase activity"/>
    <property type="evidence" value="ECO:0007669"/>
    <property type="project" value="UniProtKB-EC"/>
</dbReference>
<dbReference type="OrthoDB" id="9780744at2"/>
<accession>A0A5P1R9G4</accession>
<dbReference type="Proteomes" id="UP000324760">
    <property type="component" value="Chromosome"/>
</dbReference>
<gene>
    <name evidence="6" type="primary">bioH</name>
    <name evidence="6" type="ORF">F0U83_03955</name>
</gene>
<dbReference type="KEGG" id="ncu:F0U83_03955"/>
<dbReference type="NCBIfam" id="TIGR01738">
    <property type="entry name" value="bioH"/>
    <property type="match status" value="1"/>
</dbReference>
<organism evidence="6 7">
    <name type="scientific">Neptunomonas concharum</name>
    <dbReference type="NCBI Taxonomy" id="1031538"/>
    <lineage>
        <taxon>Bacteria</taxon>
        <taxon>Pseudomonadati</taxon>
        <taxon>Pseudomonadota</taxon>
        <taxon>Gammaproteobacteria</taxon>
        <taxon>Oceanospirillales</taxon>
        <taxon>Oceanospirillaceae</taxon>
        <taxon>Neptunomonas</taxon>
    </lineage>
</organism>
<dbReference type="Pfam" id="PF00561">
    <property type="entry name" value="Abhydrolase_1"/>
    <property type="match status" value="1"/>
</dbReference>
<keyword evidence="1" id="KW-0719">Serine esterase</keyword>
<dbReference type="AlphaFoldDB" id="A0A5P1R9G4"/>
<evidence type="ECO:0000256" key="2">
    <source>
        <dbReference type="ARBA" id="ARBA00022490"/>
    </source>
</evidence>
<dbReference type="RefSeq" id="WP_138986631.1">
    <property type="nucleotide sequence ID" value="NZ_CP043869.1"/>
</dbReference>
<name>A0A5P1R9G4_9GAMM</name>
<evidence type="ECO:0000256" key="4">
    <source>
        <dbReference type="ARBA" id="ARBA00022801"/>
    </source>
</evidence>